<comment type="caution">
    <text evidence="3">The sequence shown here is derived from an EMBL/GenBank/DDBJ whole genome shotgun (WGS) entry which is preliminary data.</text>
</comment>
<evidence type="ECO:0000313" key="3">
    <source>
        <dbReference type="EMBL" id="MBP3192598.1"/>
    </source>
</evidence>
<dbReference type="EMBL" id="JAFIDN010000005">
    <property type="protein sequence ID" value="MBP3192598.1"/>
    <property type="molecule type" value="Genomic_DNA"/>
</dbReference>
<accession>A0A8J7S605</accession>
<sequence length="926" mass="106070">MVTEKKGSIPAAIFAVVVMISGIQPALSTAAGQGRAMEVEDIMTFRQFHDPAISKQGSFIVFEAAPDRGDGKVQLKDDSGAERITLNRGTKPAISNDERWIMSYIHRPYRDRMREPGDPDSLVALRTDASDTLSFGEVSRAGFTKDSSWLIVLHEPEDDRQDGERTGQGGELAVYSLADGSSGDDHNRKQFRAGQVRDFTVDSLSTNLVYAVTDSTGEENGLYRVDLLAETLEAERIHRRMHAVYDGFSWHNPGRKLAFLHSREDSLGNPLPASLHIMNGDNGEVRTAVASDYYDDERVLPLHGELTWSDDGDRLFFGWKPLKKYRLGLYKEEEENVTVADRDTILADAEVDVWHGDDPLIKTHEKNTWEQRRTHTYLSVLHVDSRRVVDLADEQVPYVSPADNPRYVLGRNPRPYKRKITWDGRYNDYYLIDLQDGSRNEIVDRLRATTVSLSPQGRYVVFYEAENWHLYDGDRNIIRNLTETLDVPFANEDHDYPFPAPGYGMAGWVEGDRAVLIYDKYDIWQIDTRSGEARNLTGGGGRETERQFRVVETDPDKDYFGRDERLLVRGFGEKDKTYGFYGIRVGREGYERYAEGPHRYRFVDASESGDRILYTRESYREFPDLHIADDRIRDSRKLTDLNPQTEEFDWGEARLVSWRDMDGEKLDGVLITPEGHQKGEKLPVLVYFYEQFSQRLHHFNEQVINHRPGFPFYVSNGYAVFLPDVRYDIGIPGYSATRSIVPGVNKLIDMGVADPDAIGLHGHSWSGYQAAHMVTQTNIFSAVIAGAPVSNMTSAYSGIRWGTGLARQFQYEQTQSRIGGSLWDKRERYIENSPVFFADRVETPMLIMFGDEDEAVPWEQGIELYLAMRRLQKDVIFLQYRGEPHHPQEYANKLDYFLRMKEYLDHYLKGKPAPDWIRYGIPYDGN</sequence>
<gene>
    <name evidence="3" type="ORF">NATSA_07975</name>
</gene>
<dbReference type="AlphaFoldDB" id="A0A8J7S605"/>
<keyword evidence="4" id="KW-1185">Reference proteome</keyword>
<protein>
    <submittedName>
        <fullName evidence="3">S9 family peptidase</fullName>
    </submittedName>
</protein>
<dbReference type="Pfam" id="PF00326">
    <property type="entry name" value="Peptidase_S9"/>
    <property type="match status" value="1"/>
</dbReference>
<dbReference type="GO" id="GO:0004252">
    <property type="term" value="F:serine-type endopeptidase activity"/>
    <property type="evidence" value="ECO:0007669"/>
    <property type="project" value="TreeGrafter"/>
</dbReference>
<feature type="domain" description="Peptidase S9 prolyl oligopeptidase catalytic" evidence="2">
    <location>
        <begin position="740"/>
        <end position="910"/>
    </location>
</feature>
<evidence type="ECO:0000313" key="4">
    <source>
        <dbReference type="Proteomes" id="UP000673975"/>
    </source>
</evidence>
<dbReference type="Gene3D" id="3.40.50.1820">
    <property type="entry name" value="alpha/beta hydrolase"/>
    <property type="match status" value="1"/>
</dbReference>
<dbReference type="SUPFAM" id="SSF53474">
    <property type="entry name" value="alpha/beta-Hydrolases"/>
    <property type="match status" value="1"/>
</dbReference>
<proteinExistence type="predicted"/>
<dbReference type="InterPro" id="IPR001375">
    <property type="entry name" value="Peptidase_S9_cat"/>
</dbReference>
<reference evidence="3" key="1">
    <citation type="submission" date="2021-02" db="EMBL/GenBank/DDBJ databases">
        <title>Natronogracilivirga saccharolytica gen. nov. sp. nov. a new anaerobic, haloalkiliphilic carbohydrate-fermenting bacterium from soda lake and proposing of Cyclonatronumiaceae fam. nov. in the phylum Balneolaeota.</title>
        <authorList>
            <person name="Zhilina T.N."/>
            <person name="Sorokin D.Y."/>
            <person name="Zavarzina D.G."/>
            <person name="Toshchakov S.V."/>
            <person name="Kublanov I.V."/>
        </authorList>
    </citation>
    <scope>NUCLEOTIDE SEQUENCE</scope>
    <source>
        <strain evidence="3">Z-1702</strain>
    </source>
</reference>
<name>A0A8J7S605_9BACT</name>
<evidence type="ECO:0000256" key="1">
    <source>
        <dbReference type="ARBA" id="ARBA00022801"/>
    </source>
</evidence>
<dbReference type="Proteomes" id="UP000673975">
    <property type="component" value="Unassembled WGS sequence"/>
</dbReference>
<dbReference type="PANTHER" id="PTHR42776:SF27">
    <property type="entry name" value="DIPEPTIDYL PEPTIDASE FAMILY MEMBER 6"/>
    <property type="match status" value="1"/>
</dbReference>
<dbReference type="GO" id="GO:0006508">
    <property type="term" value="P:proteolysis"/>
    <property type="evidence" value="ECO:0007669"/>
    <property type="project" value="InterPro"/>
</dbReference>
<dbReference type="InterPro" id="IPR029058">
    <property type="entry name" value="AB_hydrolase_fold"/>
</dbReference>
<dbReference type="SUPFAM" id="SSF82171">
    <property type="entry name" value="DPP6 N-terminal domain-like"/>
    <property type="match status" value="2"/>
</dbReference>
<dbReference type="RefSeq" id="WP_210511498.1">
    <property type="nucleotide sequence ID" value="NZ_JAFIDN010000005.1"/>
</dbReference>
<keyword evidence="1" id="KW-0378">Hydrolase</keyword>
<dbReference type="PANTHER" id="PTHR42776">
    <property type="entry name" value="SERINE PEPTIDASE S9 FAMILY MEMBER"/>
    <property type="match status" value="1"/>
</dbReference>
<evidence type="ECO:0000259" key="2">
    <source>
        <dbReference type="Pfam" id="PF00326"/>
    </source>
</evidence>
<organism evidence="3 4">
    <name type="scientific">Natronogracilivirga saccharolytica</name>
    <dbReference type="NCBI Taxonomy" id="2812953"/>
    <lineage>
        <taxon>Bacteria</taxon>
        <taxon>Pseudomonadati</taxon>
        <taxon>Balneolota</taxon>
        <taxon>Balneolia</taxon>
        <taxon>Balneolales</taxon>
        <taxon>Cyclonatronaceae</taxon>
        <taxon>Natronogracilivirga</taxon>
    </lineage>
</organism>